<evidence type="ECO:0000256" key="2">
    <source>
        <dbReference type="ARBA" id="ARBA00022679"/>
    </source>
</evidence>
<keyword evidence="3 7" id="KW-0547">Nucleotide-binding</keyword>
<feature type="active site" description="Proton acceptor" evidence="8">
    <location>
        <position position="186"/>
    </location>
</feature>
<evidence type="ECO:0000256" key="7">
    <source>
        <dbReference type="PIRNR" id="PIRNR000706"/>
    </source>
</evidence>
<feature type="binding site" evidence="9">
    <location>
        <position position="191"/>
    </location>
    <ligand>
        <name>Mg(2+)</name>
        <dbReference type="ChEBI" id="CHEBI:18420"/>
    </ligand>
</feature>
<keyword evidence="9" id="KW-0460">Magnesium</keyword>
<comment type="similarity">
    <text evidence="1 7">Belongs to the aminoglycoside phosphotransferase family.</text>
</comment>
<evidence type="ECO:0000256" key="5">
    <source>
        <dbReference type="ARBA" id="ARBA00022840"/>
    </source>
</evidence>
<dbReference type="GO" id="GO:0016301">
    <property type="term" value="F:kinase activity"/>
    <property type="evidence" value="ECO:0007669"/>
    <property type="project" value="UniProtKB-KW"/>
</dbReference>
<reference evidence="11" key="2">
    <citation type="submission" date="2021-09" db="EMBL/GenBank/DDBJ databases">
        <authorList>
            <person name="Gilroy R."/>
        </authorList>
    </citation>
    <scope>NUCLEOTIDE SEQUENCE</scope>
    <source>
        <strain evidence="11">CHK179-5677</strain>
    </source>
</reference>
<dbReference type="Pfam" id="PF01636">
    <property type="entry name" value="APH"/>
    <property type="match status" value="1"/>
</dbReference>
<name>A0A921MMC0_9FIRM</name>
<gene>
    <name evidence="11" type="ORF">K8V01_05675</name>
</gene>
<evidence type="ECO:0000256" key="4">
    <source>
        <dbReference type="ARBA" id="ARBA00022777"/>
    </source>
</evidence>
<keyword evidence="6 7" id="KW-0046">Antibiotic resistance</keyword>
<evidence type="ECO:0000313" key="11">
    <source>
        <dbReference type="EMBL" id="HJG86494.1"/>
    </source>
</evidence>
<feature type="domain" description="Aminoglycoside phosphotransferase" evidence="10">
    <location>
        <begin position="37"/>
        <end position="246"/>
    </location>
</feature>
<keyword evidence="2 7" id="KW-0808">Transferase</keyword>
<feature type="binding site" evidence="9">
    <location>
        <position position="204"/>
    </location>
    <ligand>
        <name>Mg(2+)</name>
        <dbReference type="ChEBI" id="CHEBI:18420"/>
    </ligand>
</feature>
<dbReference type="SUPFAM" id="SSF56112">
    <property type="entry name" value="Protein kinase-like (PK-like)"/>
    <property type="match status" value="1"/>
</dbReference>
<evidence type="ECO:0000256" key="9">
    <source>
        <dbReference type="PIRSR" id="PIRSR000706-2"/>
    </source>
</evidence>
<dbReference type="RefSeq" id="WP_295370295.1">
    <property type="nucleotide sequence ID" value="NZ_DYUC01000052.1"/>
</dbReference>
<keyword evidence="9" id="KW-0479">Metal-binding</keyword>
<dbReference type="PIRSF" id="PIRSF000706">
    <property type="entry name" value="Kanamycin_kin"/>
    <property type="match status" value="1"/>
</dbReference>
<evidence type="ECO:0000256" key="1">
    <source>
        <dbReference type="ARBA" id="ARBA00006219"/>
    </source>
</evidence>
<dbReference type="InterPro" id="IPR011009">
    <property type="entry name" value="Kinase-like_dom_sf"/>
</dbReference>
<dbReference type="Proteomes" id="UP000760668">
    <property type="component" value="Unassembled WGS sequence"/>
</dbReference>
<sequence length="261" mass="29324">MQKTLLHQIPDEPPQDILHFVSGASIYDSSCSPEAKVYFIDKGNGYYLKCSGSGTLEKEAKMTAYFYSKKLGAEVLHYLSNDRDWLLTAAVIGEDCVHEAYLMNPTRLCDTIAYELRKLHETDYTGCPIMDRTAEYLAAAEKNYHTGNYDKSAFPGCFGYRSAEDAYAVLTAEKDALQSKVLLHGDYCLPNIVLNNWTFSGFIDVGSGGVGDRHIDLFWGAWTLWFNLKTNQYYERFLDAYGRDKADEAVLKVVAAAEVFG</sequence>
<keyword evidence="4 7" id="KW-0418">Kinase</keyword>
<comment type="caution">
    <text evidence="11">The sequence shown here is derived from an EMBL/GenBank/DDBJ whole genome shotgun (WGS) entry which is preliminary data.</text>
</comment>
<reference evidence="11" key="1">
    <citation type="journal article" date="2021" name="PeerJ">
        <title>Extensive microbial diversity within the chicken gut microbiome revealed by metagenomics and culture.</title>
        <authorList>
            <person name="Gilroy R."/>
            <person name="Ravi A."/>
            <person name="Getino M."/>
            <person name="Pursley I."/>
            <person name="Horton D.L."/>
            <person name="Alikhan N.F."/>
            <person name="Baker D."/>
            <person name="Gharbi K."/>
            <person name="Hall N."/>
            <person name="Watson M."/>
            <person name="Adriaenssens E.M."/>
            <person name="Foster-Nyarko E."/>
            <person name="Jarju S."/>
            <person name="Secka A."/>
            <person name="Antonio M."/>
            <person name="Oren A."/>
            <person name="Chaudhuri R.R."/>
            <person name="La Ragione R."/>
            <person name="Hildebrand F."/>
            <person name="Pallen M.J."/>
        </authorList>
    </citation>
    <scope>NUCLEOTIDE SEQUENCE</scope>
    <source>
        <strain evidence="11">CHK179-5677</strain>
    </source>
</reference>
<protein>
    <submittedName>
        <fullName evidence="11">Aminoglycoside 3'-phosphotransferase</fullName>
    </submittedName>
</protein>
<evidence type="ECO:0000256" key="8">
    <source>
        <dbReference type="PIRSR" id="PIRSR000706-1"/>
    </source>
</evidence>
<evidence type="ECO:0000256" key="3">
    <source>
        <dbReference type="ARBA" id="ARBA00022741"/>
    </source>
</evidence>
<dbReference type="InterPro" id="IPR002575">
    <property type="entry name" value="Aminoglycoside_PTrfase"/>
</dbReference>
<organism evidence="11 12">
    <name type="scientific">Pseudoflavonifractor capillosus</name>
    <dbReference type="NCBI Taxonomy" id="106588"/>
    <lineage>
        <taxon>Bacteria</taxon>
        <taxon>Bacillati</taxon>
        <taxon>Bacillota</taxon>
        <taxon>Clostridia</taxon>
        <taxon>Eubacteriales</taxon>
        <taxon>Oscillospiraceae</taxon>
        <taxon>Pseudoflavonifractor</taxon>
    </lineage>
</organism>
<dbReference type="GO" id="GO:0046677">
    <property type="term" value="P:response to antibiotic"/>
    <property type="evidence" value="ECO:0007669"/>
    <property type="project" value="UniProtKB-KW"/>
</dbReference>
<dbReference type="AlphaFoldDB" id="A0A921MMC0"/>
<evidence type="ECO:0000259" key="10">
    <source>
        <dbReference type="Pfam" id="PF01636"/>
    </source>
</evidence>
<dbReference type="GO" id="GO:0005524">
    <property type="term" value="F:ATP binding"/>
    <property type="evidence" value="ECO:0007669"/>
    <property type="project" value="UniProtKB-KW"/>
</dbReference>
<dbReference type="EMBL" id="DYUC01000052">
    <property type="protein sequence ID" value="HJG86494.1"/>
    <property type="molecule type" value="Genomic_DNA"/>
</dbReference>
<keyword evidence="5 7" id="KW-0067">ATP-binding</keyword>
<accession>A0A921MMC0</accession>
<dbReference type="GO" id="GO:0046872">
    <property type="term" value="F:metal ion binding"/>
    <property type="evidence" value="ECO:0007669"/>
    <property type="project" value="UniProtKB-KW"/>
</dbReference>
<dbReference type="InterPro" id="IPR024165">
    <property type="entry name" value="Kan/Strep_kinase"/>
</dbReference>
<dbReference type="GO" id="GO:0016773">
    <property type="term" value="F:phosphotransferase activity, alcohol group as acceptor"/>
    <property type="evidence" value="ECO:0007669"/>
    <property type="project" value="InterPro"/>
</dbReference>
<dbReference type="Gene3D" id="3.90.1200.10">
    <property type="match status" value="1"/>
</dbReference>
<evidence type="ECO:0000313" key="12">
    <source>
        <dbReference type="Proteomes" id="UP000760668"/>
    </source>
</evidence>
<proteinExistence type="inferred from homology"/>
<dbReference type="CDD" id="cd05150">
    <property type="entry name" value="APH"/>
    <property type="match status" value="1"/>
</dbReference>
<evidence type="ECO:0000256" key="6">
    <source>
        <dbReference type="ARBA" id="ARBA00023251"/>
    </source>
</evidence>